<feature type="chain" id="PRO_5045060683" evidence="1">
    <location>
        <begin position="24"/>
        <end position="84"/>
    </location>
</feature>
<gene>
    <name evidence="2" type="ORF">ABIF29_001455</name>
</gene>
<accession>A0ABV4EU57</accession>
<dbReference type="Proteomes" id="UP001565471">
    <property type="component" value="Unassembled WGS sequence"/>
</dbReference>
<evidence type="ECO:0000256" key="1">
    <source>
        <dbReference type="SAM" id="SignalP"/>
    </source>
</evidence>
<sequence>MFIRPIVALVFAVSMFNVGLASADQRSESLSHIRIAQEKTTCPQVIHCGTKNGVVKEYPTRCAAEEDGATNIAPKTGPTCPAAQ</sequence>
<protein>
    <submittedName>
        <fullName evidence="2">Uncharacterized protein</fullName>
    </submittedName>
</protein>
<keyword evidence="1" id="KW-0732">Signal</keyword>
<name>A0ABV4EU57_BRAEL</name>
<proteinExistence type="predicted"/>
<reference evidence="2 3" key="1">
    <citation type="submission" date="2024-07" db="EMBL/GenBank/DDBJ databases">
        <title>Genomic Encyclopedia of Type Strains, Phase V (KMG-V): Genome sequencing to study the core and pangenomes of soil and plant-associated prokaryotes.</title>
        <authorList>
            <person name="Whitman W."/>
        </authorList>
    </citation>
    <scope>NUCLEOTIDE SEQUENCE [LARGE SCALE GENOMIC DNA]</scope>
    <source>
        <strain evidence="2 3">USDA 415</strain>
    </source>
</reference>
<organism evidence="2 3">
    <name type="scientific">Bradyrhizobium elkanii</name>
    <dbReference type="NCBI Taxonomy" id="29448"/>
    <lineage>
        <taxon>Bacteria</taxon>
        <taxon>Pseudomonadati</taxon>
        <taxon>Pseudomonadota</taxon>
        <taxon>Alphaproteobacteria</taxon>
        <taxon>Hyphomicrobiales</taxon>
        <taxon>Nitrobacteraceae</taxon>
        <taxon>Bradyrhizobium</taxon>
    </lineage>
</organism>
<keyword evidence="3" id="KW-1185">Reference proteome</keyword>
<comment type="caution">
    <text evidence="2">The sequence shown here is derived from an EMBL/GenBank/DDBJ whole genome shotgun (WGS) entry which is preliminary data.</text>
</comment>
<evidence type="ECO:0000313" key="3">
    <source>
        <dbReference type="Proteomes" id="UP001565471"/>
    </source>
</evidence>
<evidence type="ECO:0000313" key="2">
    <source>
        <dbReference type="EMBL" id="MEY9314656.1"/>
    </source>
</evidence>
<dbReference type="EMBL" id="JBGBZA010000002">
    <property type="protein sequence ID" value="MEY9314656.1"/>
    <property type="molecule type" value="Genomic_DNA"/>
</dbReference>
<feature type="signal peptide" evidence="1">
    <location>
        <begin position="1"/>
        <end position="23"/>
    </location>
</feature>